<gene>
    <name evidence="2" type="ORF">KVH43_08445</name>
</gene>
<dbReference type="CDD" id="cd03230">
    <property type="entry name" value="ABC_DR_subfamily_A"/>
    <property type="match status" value="1"/>
</dbReference>
<name>A0ABX8REE4_9CLOT</name>
<dbReference type="InterPro" id="IPR003439">
    <property type="entry name" value="ABC_transporter-like_ATP-bd"/>
</dbReference>
<sequence length="260" mass="29488">MDPIIKIHDLRIRYGSGEDVLKGINVEIYPGQIIGYIGPNGAGKSTTVKIILGILDNYRGKIEIFGNDISVDKISYKRRIGYVPETAEIYDNLTAYEYLTFLGEVYGMEIETVENKAKKLMGLFGIEEHFYDRISSYSKGMKQKLLIISSLLHNPDILFLDEPLSGLDANSVMVFKEILSSLAKEGKTIFYSSHIMEVVEKISHRILLLNNGQIVADGTFEELKEKSREGSLEEIFNQLTGFHKHREIADEFIKTLKEEV</sequence>
<dbReference type="EMBL" id="CP078093">
    <property type="protein sequence ID" value="QXM07437.1"/>
    <property type="molecule type" value="Genomic_DNA"/>
</dbReference>
<evidence type="ECO:0000313" key="3">
    <source>
        <dbReference type="Proteomes" id="UP000886818"/>
    </source>
</evidence>
<dbReference type="Pfam" id="PF00005">
    <property type="entry name" value="ABC_tran"/>
    <property type="match status" value="1"/>
</dbReference>
<feature type="domain" description="ABC transporter" evidence="1">
    <location>
        <begin position="5"/>
        <end position="236"/>
    </location>
</feature>
<dbReference type="SMART" id="SM00382">
    <property type="entry name" value="AAA"/>
    <property type="match status" value="1"/>
</dbReference>
<protein>
    <submittedName>
        <fullName evidence="2">ABC transporter ATP-binding protein</fullName>
    </submittedName>
</protein>
<dbReference type="PANTHER" id="PTHR43613">
    <property type="entry name" value="ABC TRANSPORTER, ATP-BINDING PROTEIN"/>
    <property type="match status" value="1"/>
</dbReference>
<dbReference type="GO" id="GO:0005524">
    <property type="term" value="F:ATP binding"/>
    <property type="evidence" value="ECO:0007669"/>
    <property type="project" value="UniProtKB-KW"/>
</dbReference>
<keyword evidence="2" id="KW-0067">ATP-binding</keyword>
<organism evidence="2 3">
    <name type="scientific">Crassaminicella indica</name>
    <dbReference type="NCBI Taxonomy" id="2855394"/>
    <lineage>
        <taxon>Bacteria</taxon>
        <taxon>Bacillati</taxon>
        <taxon>Bacillota</taxon>
        <taxon>Clostridia</taxon>
        <taxon>Eubacteriales</taxon>
        <taxon>Clostridiaceae</taxon>
        <taxon>Crassaminicella</taxon>
    </lineage>
</organism>
<proteinExistence type="predicted"/>
<reference evidence="2" key="1">
    <citation type="submission" date="2021-07" db="EMBL/GenBank/DDBJ databases">
        <title>Complete genome sequence of Crassaminicella sp. 143-21, isolated from a deep-sea hydrothermal vent.</title>
        <authorList>
            <person name="Li X."/>
        </authorList>
    </citation>
    <scope>NUCLEOTIDE SEQUENCE</scope>
    <source>
        <strain evidence="2">143-21</strain>
    </source>
</reference>
<dbReference type="PROSITE" id="PS50893">
    <property type="entry name" value="ABC_TRANSPORTER_2"/>
    <property type="match status" value="1"/>
</dbReference>
<dbReference type="PROSITE" id="PS00211">
    <property type="entry name" value="ABC_TRANSPORTER_1"/>
    <property type="match status" value="1"/>
</dbReference>
<keyword evidence="3" id="KW-1185">Reference proteome</keyword>
<dbReference type="InterPro" id="IPR003593">
    <property type="entry name" value="AAA+_ATPase"/>
</dbReference>
<accession>A0ABX8REE4</accession>
<evidence type="ECO:0000313" key="2">
    <source>
        <dbReference type="EMBL" id="QXM07437.1"/>
    </source>
</evidence>
<dbReference type="InterPro" id="IPR017871">
    <property type="entry name" value="ABC_transporter-like_CS"/>
</dbReference>
<keyword evidence="2" id="KW-0547">Nucleotide-binding</keyword>
<evidence type="ECO:0000259" key="1">
    <source>
        <dbReference type="PROSITE" id="PS50893"/>
    </source>
</evidence>
<dbReference type="PANTHER" id="PTHR43613:SF1">
    <property type="entry name" value="ABC TRANSPORTER, ATP-BINDING PROTEIN"/>
    <property type="match status" value="1"/>
</dbReference>
<dbReference type="Proteomes" id="UP000886818">
    <property type="component" value="Chromosome"/>
</dbReference>